<comment type="similarity">
    <text evidence="3">Belongs to the glycosyl hydrolase 51 family.</text>
</comment>
<comment type="catalytic activity">
    <reaction evidence="1">
        <text>Hydrolysis of terminal non-reducing alpha-L-arabinofuranoside residues in alpha-L-arabinosides.</text>
        <dbReference type="EC" id="3.2.1.55"/>
    </reaction>
</comment>
<protein>
    <recommendedName>
        <fullName evidence="4">non-reducing end alpha-L-arabinofuranosidase</fullName>
        <ecNumber evidence="4">3.2.1.55</ecNumber>
    </recommendedName>
</protein>
<evidence type="ECO:0000256" key="3">
    <source>
        <dbReference type="ARBA" id="ARBA00007186"/>
    </source>
</evidence>
<dbReference type="InterPro" id="IPR010720">
    <property type="entry name" value="Alpha-L-AF_C"/>
</dbReference>
<dbReference type="Gene3D" id="2.60.120.260">
    <property type="entry name" value="Galactose-binding domain-like"/>
    <property type="match status" value="1"/>
</dbReference>
<feature type="domain" description="Alpha-L-arabinofuranosidase C-terminal" evidence="8">
    <location>
        <begin position="900"/>
        <end position="1067"/>
    </location>
</feature>
<dbReference type="PANTHER" id="PTHR31776:SF0">
    <property type="entry name" value="ALPHA-L-ARABINOFURANOSIDASE 1"/>
    <property type="match status" value="1"/>
</dbReference>
<evidence type="ECO:0000313" key="10">
    <source>
        <dbReference type="Proteomes" id="UP000284842"/>
    </source>
</evidence>
<gene>
    <name evidence="9" type="ORF">CVT24_001293</name>
</gene>
<evidence type="ECO:0000259" key="8">
    <source>
        <dbReference type="SMART" id="SM00813"/>
    </source>
</evidence>
<comment type="caution">
    <text evidence="9">The sequence shown here is derived from an EMBL/GenBank/DDBJ whole genome shotgun (WGS) entry which is preliminary data.</text>
</comment>
<dbReference type="SUPFAM" id="SSF52047">
    <property type="entry name" value="RNI-like"/>
    <property type="match status" value="1"/>
</dbReference>
<organism evidence="9 10">
    <name type="scientific">Panaeolus cyanescens</name>
    <dbReference type="NCBI Taxonomy" id="181874"/>
    <lineage>
        <taxon>Eukaryota</taxon>
        <taxon>Fungi</taxon>
        <taxon>Dikarya</taxon>
        <taxon>Basidiomycota</taxon>
        <taxon>Agaricomycotina</taxon>
        <taxon>Agaricomycetes</taxon>
        <taxon>Agaricomycetidae</taxon>
        <taxon>Agaricales</taxon>
        <taxon>Agaricineae</taxon>
        <taxon>Galeropsidaceae</taxon>
        <taxon>Panaeolus</taxon>
    </lineage>
</organism>
<accession>A0A409YZ16</accession>
<dbReference type="SUPFAM" id="SSF51445">
    <property type="entry name" value="(Trans)glycosidases"/>
    <property type="match status" value="1"/>
</dbReference>
<keyword evidence="6" id="KW-0378">Hydrolase</keyword>
<dbReference type="UniPathway" id="UPA00667"/>
<evidence type="ECO:0000256" key="1">
    <source>
        <dbReference type="ARBA" id="ARBA00001462"/>
    </source>
</evidence>
<dbReference type="STRING" id="181874.A0A409YZ16"/>
<keyword evidence="5" id="KW-0732">Signal</keyword>
<dbReference type="Proteomes" id="UP000284842">
    <property type="component" value="Unassembled WGS sequence"/>
</dbReference>
<dbReference type="InterPro" id="IPR017853">
    <property type="entry name" value="GH"/>
</dbReference>
<dbReference type="OrthoDB" id="406864at2759"/>
<sequence length="1076" mass="120056">MYGAEGPPLPQELAYYIFELVAATNPDDPYHPHLHILLICKLIYQEFKPVIYRTVVLRDYSKRTDFPLDACRYIQNLSINAVVCPMADFFSHCSALRSLHSYDLSPDDLSEEEIRCIPVESMGLFEQILTMPTALKVIVLYRYQWHIKDFDYDMDYMTPVQERDERIIRLVDVNSGNNYRFEEIQAWMAPVCHHRLDVWDFAEAGIQQARRALVDSPLSRQLQSKIFELAATDPIDVGYPPLQLLLVSAFPVDACPYIDNLTVDVDEWHDEYMVYKHVANVIEKASNMTALRLVSFTLYGYSSQIHNNVKLQHLSMPFVCSTTKEDFLRPQLSTLTHLDMSSGFRGSSSSILDVFLDACDNFLCLKYLAIHDDDPRNVITPNDLQSLLLKLTWLQHLILYRFKLEKDDNLSNPTAVSTSPDPRVTLIVNYWSVNDEDENWLASHYHHRLSRWEIADGLREARDGGQMFESGDGGLYAELLQNRALQMVTPGTPQALAGWTSVNNGNITVVAAPVPVSSALPNAIQLTVPPGAVSGVGFANTGYSDGFKLAVHTTYKASLYYRIASAPSNFKGKLTLSLQDSSGTVLDSRTFSISGSQSDWKQIKTTLTPRITPGSTDNKFVVTVDATPPKGSSSTTGEIIHFAMHSLFPPTFKDRENGMRIDLAEALQSMKPSFFRLPGGNNLEGQSIAGRWQWNNTLGDLVDRPGRLGDWGYINTDGLGLLEYLQWCEDLDMAPIMAVWAGFAVSGISLPENQLPPYIQQAIDQINFVVGDPAKSEAAAWRAKLGHPKPFKLTYVEVGNEDFFAAETYIYRWHDFVTALQAEFPDIHFIATSNTFSPILSPGPTEYDVHVYQTPTWFAQNSFFYDSFERNGTKYFEGEYAAISTNPNDIFGPPSDGRLTFPTMQSAAGEAAFMTGLERNSDIVFAASYAPLIGHITNNQWTPNLLSFDAQNVYKSTSFFVQQLFSVNRGDEYLPSTLPDREGTIFWSVVRNKSPKQVIIKVANTANTPESLSFDFGSVKLASSGTIQTLTGSPTASNTKANPTLFAPTSSKIPTGSTFSFSAAANSVNVITISIL</sequence>
<dbReference type="Gene3D" id="2.60.40.1180">
    <property type="entry name" value="Golgi alpha-mannosidase II"/>
    <property type="match status" value="1"/>
</dbReference>
<dbReference type="AlphaFoldDB" id="A0A409YZ16"/>
<dbReference type="PANTHER" id="PTHR31776">
    <property type="entry name" value="ALPHA-L-ARABINOFURANOSIDASE 1"/>
    <property type="match status" value="1"/>
</dbReference>
<dbReference type="InterPro" id="IPR051563">
    <property type="entry name" value="Glycosyl_Hydrolase_51"/>
</dbReference>
<dbReference type="InterPro" id="IPR013780">
    <property type="entry name" value="Glyco_hydro_b"/>
</dbReference>
<dbReference type="EMBL" id="NHTK01000064">
    <property type="protein sequence ID" value="PPR08251.1"/>
    <property type="molecule type" value="Genomic_DNA"/>
</dbReference>
<dbReference type="Gene3D" id="3.20.20.80">
    <property type="entry name" value="Glycosidases"/>
    <property type="match status" value="1"/>
</dbReference>
<dbReference type="GO" id="GO:0031222">
    <property type="term" value="P:arabinan catabolic process"/>
    <property type="evidence" value="ECO:0007669"/>
    <property type="project" value="UniProtKB-UniPathway"/>
</dbReference>
<evidence type="ECO:0000256" key="7">
    <source>
        <dbReference type="ARBA" id="ARBA00023180"/>
    </source>
</evidence>
<dbReference type="Pfam" id="PF22848">
    <property type="entry name" value="ASD1_dom"/>
    <property type="match status" value="1"/>
</dbReference>
<dbReference type="GO" id="GO:0046373">
    <property type="term" value="P:L-arabinose metabolic process"/>
    <property type="evidence" value="ECO:0007669"/>
    <property type="project" value="InterPro"/>
</dbReference>
<evidence type="ECO:0000256" key="6">
    <source>
        <dbReference type="ARBA" id="ARBA00022801"/>
    </source>
</evidence>
<dbReference type="InterPro" id="IPR055235">
    <property type="entry name" value="ASD1_cat"/>
</dbReference>
<comment type="pathway">
    <text evidence="2">Glycan metabolism; L-arabinan degradation.</text>
</comment>
<dbReference type="InterPro" id="IPR032675">
    <property type="entry name" value="LRR_dom_sf"/>
</dbReference>
<evidence type="ECO:0000313" key="9">
    <source>
        <dbReference type="EMBL" id="PPR08251.1"/>
    </source>
</evidence>
<dbReference type="InParanoid" id="A0A409YZ16"/>
<dbReference type="Pfam" id="PF06964">
    <property type="entry name" value="Alpha-L-AF_C"/>
    <property type="match status" value="1"/>
</dbReference>
<evidence type="ECO:0000256" key="4">
    <source>
        <dbReference type="ARBA" id="ARBA00012670"/>
    </source>
</evidence>
<keyword evidence="7" id="KW-0325">Glycoprotein</keyword>
<dbReference type="SMART" id="SM00813">
    <property type="entry name" value="Alpha-L-AF_C"/>
    <property type="match status" value="1"/>
</dbReference>
<evidence type="ECO:0000256" key="2">
    <source>
        <dbReference type="ARBA" id="ARBA00004834"/>
    </source>
</evidence>
<evidence type="ECO:0000256" key="5">
    <source>
        <dbReference type="ARBA" id="ARBA00022729"/>
    </source>
</evidence>
<dbReference type="EC" id="3.2.1.55" evidence="4"/>
<name>A0A409YZ16_9AGAR</name>
<dbReference type="Gene3D" id="3.80.10.10">
    <property type="entry name" value="Ribonuclease Inhibitor"/>
    <property type="match status" value="1"/>
</dbReference>
<keyword evidence="10" id="KW-1185">Reference proteome</keyword>
<reference evidence="9 10" key="1">
    <citation type="journal article" date="2018" name="Evol. Lett.">
        <title>Horizontal gene cluster transfer increased hallucinogenic mushroom diversity.</title>
        <authorList>
            <person name="Reynolds H.T."/>
            <person name="Vijayakumar V."/>
            <person name="Gluck-Thaler E."/>
            <person name="Korotkin H.B."/>
            <person name="Matheny P.B."/>
            <person name="Slot J.C."/>
        </authorList>
    </citation>
    <scope>NUCLEOTIDE SEQUENCE [LARGE SCALE GENOMIC DNA]</scope>
    <source>
        <strain evidence="9 10">2629</strain>
    </source>
</reference>
<proteinExistence type="inferred from homology"/>
<dbReference type="GO" id="GO:0046556">
    <property type="term" value="F:alpha-L-arabinofuranosidase activity"/>
    <property type="evidence" value="ECO:0007669"/>
    <property type="project" value="UniProtKB-EC"/>
</dbReference>